<dbReference type="RefSeq" id="WP_144249643.1">
    <property type="nucleotide sequence ID" value="NZ_VLPK01000003.1"/>
</dbReference>
<dbReference type="EMBL" id="VLPK01000003">
    <property type="protein sequence ID" value="TSJ39606.1"/>
    <property type="molecule type" value="Genomic_DNA"/>
</dbReference>
<dbReference type="CDD" id="cd00146">
    <property type="entry name" value="PKD"/>
    <property type="match status" value="3"/>
</dbReference>
<dbReference type="Pfam" id="PF13585">
    <property type="entry name" value="CHU_C"/>
    <property type="match status" value="1"/>
</dbReference>
<protein>
    <submittedName>
        <fullName evidence="2">PKD domain-containing protein</fullName>
    </submittedName>
</protein>
<dbReference type="SUPFAM" id="SSF49299">
    <property type="entry name" value="PKD domain"/>
    <property type="match status" value="3"/>
</dbReference>
<evidence type="ECO:0000313" key="2">
    <source>
        <dbReference type="EMBL" id="TSJ39606.1"/>
    </source>
</evidence>
<feature type="domain" description="PKD" evidence="1">
    <location>
        <begin position="575"/>
        <end position="661"/>
    </location>
</feature>
<dbReference type="InterPro" id="IPR035986">
    <property type="entry name" value="PKD_dom_sf"/>
</dbReference>
<name>A0A556MI67_9SPHI</name>
<dbReference type="PANTHER" id="PTHR46534">
    <property type="entry name" value="IGGFC_BINDING DOMAIN-CONTAINING PROTEIN"/>
    <property type="match status" value="1"/>
</dbReference>
<dbReference type="Proteomes" id="UP000318733">
    <property type="component" value="Unassembled WGS sequence"/>
</dbReference>
<dbReference type="AlphaFoldDB" id="A0A556MI67"/>
<sequence length="1196" mass="127757">MKKVFYILVIPLLLIVDFKAYAQTNKGTEFWTAYMLHNAGIAGNGASSMVLYITSDISTIGSVEIGDNLLQNFNVTANAVTIIKIPSSAYLSGIGKFSTQGIHIKSARPIAVYAHIYASKVSGATLLLPVNAMGKDYLSLNYKQLSNAPDDNPAFSTFAVIATEDNTTVSITPSADLTDGSPAGVPFNVSLNKGEIYQGLAALDLTGTKIQSISTATGSCKKIAVFSGSSRMGIGCVANKTNDFSSDNLFQQVYPTSTWGKNYITAPLANRPYDVFRIVLSDPSTAVTLNGMALSTTSFTNGLYYEFSSTAPNSISADKPIQVVQYSPTQNQELDCTLGKGDIGDPEMIYLSPVEQGLNHVTLYSTGYYAILQSYVNVIIPTSAASSVTIDGVSYANKFIAVPNSNYSYAQIKVISGPQAVSNTTSITAGTHTINASASFNAIAYGFGSNESYGYGAGANLQDLNEYVALQNPLTPTVNQIAGCSNVAYKLQVTIPFQTTSINWNMDGTLLYTDANPVVKTTTTKNGILLYTYEYNKLVNLTAGTHDVIATVFNPVADVCGSNLDIENDFSITDPPGISFSVAPTGCLGDSTAFTDKTPVTAAAIKSWLWDFGDNTTSTLQNPKHKYAAPGKYPVRLTIADFSGCSSVSAPTTVTIATLPVAGFESSTPDCSGRVVTFNSAASKATQGNIINWNWDFGDSIKVSSTDGKPVTHTYTKVGSYKVKLVVVTDLGCISDTLTKTLTINPLPVANFTVPDICLHDPYAQFTSISTIADNTESDFTYKWDFGDPSSGSSNTSTEQAPKHIYHAQGNYTAKLTVTSKYGCDSTITKTFPVTGANPDAGFTVKSEANLCSSDSVSFTDVSAITVGNIGNVIKLVWFFDYANHPTDSVVFDKTTMHNNKIYSHFYGINNTTLSQSYNVVLHAYSGQTCWTPYQKTIIIQPNPVVALVINKVALPDPLVLCQDDATVNITGNSNIAGTGTFTGTGITSAGAFDPKTAGPGTYTINYLFTANTGCLYATSFQVVVNPTPDVSLPAQYTVLEGAQITLRPVASVAGGGKLSYKWSPSTGLSQDTVANPVVTLLNDITYTLTVTSDQSCPVSVKTFVKVLKVPVIPNTFTPNGDGINDTWEIKYLNEYPNVTVEIFNRYGQKVFFSNGYAKPWDGQTNGNGLPVGTYYYIISPNSGRKPIAGYVTIIR</sequence>
<dbReference type="Pfam" id="PF17517">
    <property type="entry name" value="IgGFc_binding"/>
    <property type="match status" value="1"/>
</dbReference>
<reference evidence="2 3" key="1">
    <citation type="submission" date="2019-07" db="EMBL/GenBank/DDBJ databases">
        <authorList>
            <person name="Huq M.A."/>
        </authorList>
    </citation>
    <scope>NUCLEOTIDE SEQUENCE [LARGE SCALE GENOMIC DNA]</scope>
    <source>
        <strain evidence="2 3">MAH-19</strain>
    </source>
</reference>
<dbReference type="PANTHER" id="PTHR46534:SF1">
    <property type="entry name" value="IGGFC-BINDING PROTEIN N-TERMINAL DOMAIN-CONTAINING PROTEIN"/>
    <property type="match status" value="1"/>
</dbReference>
<keyword evidence="3" id="KW-1185">Reference proteome</keyword>
<accession>A0A556MI67</accession>
<dbReference type="InterPro" id="IPR013783">
    <property type="entry name" value="Ig-like_fold"/>
</dbReference>
<dbReference type="OrthoDB" id="7794186at2"/>
<evidence type="ECO:0000259" key="1">
    <source>
        <dbReference type="PROSITE" id="PS50093"/>
    </source>
</evidence>
<dbReference type="Gene3D" id="2.60.40.10">
    <property type="entry name" value="Immunoglobulins"/>
    <property type="match status" value="4"/>
</dbReference>
<proteinExistence type="predicted"/>
<dbReference type="InterPro" id="IPR035234">
    <property type="entry name" value="IgGFc-bd_N"/>
</dbReference>
<feature type="domain" description="PKD" evidence="1">
    <location>
        <begin position="659"/>
        <end position="732"/>
    </location>
</feature>
<organism evidence="2 3">
    <name type="scientific">Mucilaginibacter corticis</name>
    <dbReference type="NCBI Taxonomy" id="2597670"/>
    <lineage>
        <taxon>Bacteria</taxon>
        <taxon>Pseudomonadati</taxon>
        <taxon>Bacteroidota</taxon>
        <taxon>Sphingobacteriia</taxon>
        <taxon>Sphingobacteriales</taxon>
        <taxon>Sphingobacteriaceae</taxon>
        <taxon>Mucilaginibacter</taxon>
    </lineage>
</organism>
<dbReference type="NCBIfam" id="TIGR04131">
    <property type="entry name" value="Bac_Flav_CTERM"/>
    <property type="match status" value="1"/>
</dbReference>
<evidence type="ECO:0000313" key="3">
    <source>
        <dbReference type="Proteomes" id="UP000318733"/>
    </source>
</evidence>
<dbReference type="InterPro" id="IPR026341">
    <property type="entry name" value="T9SS_type_B"/>
</dbReference>
<dbReference type="PROSITE" id="PS50093">
    <property type="entry name" value="PKD"/>
    <property type="match status" value="3"/>
</dbReference>
<dbReference type="SMART" id="SM00089">
    <property type="entry name" value="PKD"/>
    <property type="match status" value="3"/>
</dbReference>
<feature type="domain" description="PKD" evidence="1">
    <location>
        <begin position="768"/>
        <end position="835"/>
    </location>
</feature>
<dbReference type="Pfam" id="PF18911">
    <property type="entry name" value="PKD_4"/>
    <property type="match status" value="3"/>
</dbReference>
<comment type="caution">
    <text evidence="2">The sequence shown here is derived from an EMBL/GenBank/DDBJ whole genome shotgun (WGS) entry which is preliminary data.</text>
</comment>
<dbReference type="InterPro" id="IPR000601">
    <property type="entry name" value="PKD_dom"/>
</dbReference>
<gene>
    <name evidence="2" type="ORF">FO440_17845</name>
</gene>
<dbReference type="InterPro" id="IPR022409">
    <property type="entry name" value="PKD/Chitinase_dom"/>
</dbReference>